<gene>
    <name evidence="2" type="ORF">H6G97_35955</name>
</gene>
<dbReference type="EMBL" id="JACJSI010000176">
    <property type="protein sequence ID" value="MBD2534587.1"/>
    <property type="molecule type" value="Genomic_DNA"/>
</dbReference>
<dbReference type="PIRSF" id="PIRSF009320">
    <property type="entry name" value="Nuc_binding_HP_1000"/>
    <property type="match status" value="1"/>
</dbReference>
<name>A0ABR8DYN6_9NOSO</name>
<evidence type="ECO:0000313" key="2">
    <source>
        <dbReference type="EMBL" id="MBD2534587.1"/>
    </source>
</evidence>
<dbReference type="SUPFAM" id="SSF52540">
    <property type="entry name" value="P-loop containing nucleoside triphosphate hydrolases"/>
    <property type="match status" value="1"/>
</dbReference>
<dbReference type="Gene3D" id="3.40.50.300">
    <property type="entry name" value="P-loop containing nucleotide triphosphate hydrolases"/>
    <property type="match status" value="1"/>
</dbReference>
<evidence type="ECO:0000313" key="3">
    <source>
        <dbReference type="Proteomes" id="UP000623440"/>
    </source>
</evidence>
<dbReference type="InterPro" id="IPR027417">
    <property type="entry name" value="P-loop_NTPase"/>
</dbReference>
<keyword evidence="3" id="KW-1185">Reference proteome</keyword>
<dbReference type="RefSeq" id="WP_190945234.1">
    <property type="nucleotide sequence ID" value="NZ_JACJSI010000176.1"/>
</dbReference>
<accession>A0ABR8DYN6</accession>
<dbReference type="CDD" id="cd02042">
    <property type="entry name" value="ParAB_family"/>
    <property type="match status" value="1"/>
</dbReference>
<dbReference type="PANTHER" id="PTHR13696:SF96">
    <property type="entry name" value="COBQ_COBB_MIND_PARA NUCLEOTIDE BINDING DOMAIN-CONTAINING PROTEIN"/>
    <property type="match status" value="1"/>
</dbReference>
<dbReference type="InterPro" id="IPR050678">
    <property type="entry name" value="DNA_Partitioning_ATPase"/>
</dbReference>
<reference evidence="2 3" key="1">
    <citation type="journal article" date="2020" name="ISME J.">
        <title>Comparative genomics reveals insights into cyanobacterial evolution and habitat adaptation.</title>
        <authorList>
            <person name="Chen M.Y."/>
            <person name="Teng W.K."/>
            <person name="Zhao L."/>
            <person name="Hu C.X."/>
            <person name="Zhou Y.K."/>
            <person name="Han B.P."/>
            <person name="Song L.R."/>
            <person name="Shu W.S."/>
        </authorList>
    </citation>
    <scope>NUCLEOTIDE SEQUENCE [LARGE SCALE GENOMIC DNA]</scope>
    <source>
        <strain evidence="2 3">FACHB-838</strain>
    </source>
</reference>
<proteinExistence type="predicted"/>
<dbReference type="Proteomes" id="UP000623440">
    <property type="component" value="Unassembled WGS sequence"/>
</dbReference>
<organism evidence="2 3">
    <name type="scientific">Nostoc flagelliforme FACHB-838</name>
    <dbReference type="NCBI Taxonomy" id="2692904"/>
    <lineage>
        <taxon>Bacteria</taxon>
        <taxon>Bacillati</taxon>
        <taxon>Cyanobacteriota</taxon>
        <taxon>Cyanophyceae</taxon>
        <taxon>Nostocales</taxon>
        <taxon>Nostocaceae</taxon>
        <taxon>Nostoc</taxon>
    </lineage>
</organism>
<protein>
    <submittedName>
        <fullName evidence="2">ParA family protein</fullName>
    </submittedName>
</protein>
<dbReference type="InterPro" id="IPR002586">
    <property type="entry name" value="CobQ/CobB/MinD/ParA_Nub-bd_dom"/>
</dbReference>
<sequence>MSQIIAIANQKGGTGKSTTAVHLVYYLAIKKGYNTLLIDADSQTSSSQWINNLEKPIPFKVIHEKDKLFHEIPKLAKQHDYIVVDGPAGRLDDETKAILSWADIVLVPIQPKVLDLSSTLKAVLLINQAQEIREGLPKGALFLNRAKQGTRLKDEATRFLKTIPGVISLKTIIHDREVIADVPGQNLTVWTMTGRPAAEARREYTQLFNEIFDLLKI</sequence>
<dbReference type="Pfam" id="PF01656">
    <property type="entry name" value="CbiA"/>
    <property type="match status" value="1"/>
</dbReference>
<feature type="domain" description="CobQ/CobB/MinD/ParA nucleotide binding" evidence="1">
    <location>
        <begin position="5"/>
        <end position="187"/>
    </location>
</feature>
<dbReference type="PANTHER" id="PTHR13696">
    <property type="entry name" value="P-LOOP CONTAINING NUCLEOSIDE TRIPHOSPHATE HYDROLASE"/>
    <property type="match status" value="1"/>
</dbReference>
<comment type="caution">
    <text evidence="2">The sequence shown here is derived from an EMBL/GenBank/DDBJ whole genome shotgun (WGS) entry which is preliminary data.</text>
</comment>
<evidence type="ECO:0000259" key="1">
    <source>
        <dbReference type="Pfam" id="PF01656"/>
    </source>
</evidence>